<sequence>MKPRIDAMRKRLDTSRKLNAQHLEAFERAKATVGTENPTREQLMGAYTDALRELADGGDQLAQRRIELADEASRRLGDAAYQQNLRLPTSASRGGTELARTRIDARNARSGQVAGRGGSGTDGPRCCRIPNGSSATRRACAGRAPTSATSRASRSAPGRARCSCRRGVNTTAYIRYVSGDITRLPEERKGSPWAGTGPPAS</sequence>
<keyword evidence="3" id="KW-1185">Reference proteome</keyword>
<protein>
    <submittedName>
        <fullName evidence="2">Uncharacterized protein</fullName>
    </submittedName>
</protein>
<name>A0ABY6G3Q2_9MICO</name>
<feature type="region of interest" description="Disordered" evidence="1">
    <location>
        <begin position="180"/>
        <end position="201"/>
    </location>
</feature>
<proteinExistence type="predicted"/>
<dbReference type="EMBL" id="CP107020">
    <property type="protein sequence ID" value="UYG17747.1"/>
    <property type="molecule type" value="Genomic_DNA"/>
</dbReference>
<dbReference type="RefSeq" id="WP_263594955.1">
    <property type="nucleotide sequence ID" value="NZ_CP107020.1"/>
</dbReference>
<evidence type="ECO:0000313" key="3">
    <source>
        <dbReference type="Proteomes" id="UP001164305"/>
    </source>
</evidence>
<accession>A0ABY6G3Q2</accession>
<evidence type="ECO:0000256" key="1">
    <source>
        <dbReference type="SAM" id="MobiDB-lite"/>
    </source>
</evidence>
<organism evidence="2 3">
    <name type="scientific">Brachybacterium huguangmaarense</name>
    <dbReference type="NCBI Taxonomy" id="1652028"/>
    <lineage>
        <taxon>Bacteria</taxon>
        <taxon>Bacillati</taxon>
        <taxon>Actinomycetota</taxon>
        <taxon>Actinomycetes</taxon>
        <taxon>Micrococcales</taxon>
        <taxon>Dermabacteraceae</taxon>
        <taxon>Brachybacterium</taxon>
    </lineage>
</organism>
<gene>
    <name evidence="2" type="ORF">BRM3_04820</name>
</gene>
<feature type="compositionally biased region" description="Low complexity" evidence="1">
    <location>
        <begin position="141"/>
        <end position="161"/>
    </location>
</feature>
<dbReference type="Proteomes" id="UP001164305">
    <property type="component" value="Chromosome"/>
</dbReference>
<feature type="region of interest" description="Disordered" evidence="1">
    <location>
        <begin position="108"/>
        <end position="161"/>
    </location>
</feature>
<evidence type="ECO:0000313" key="2">
    <source>
        <dbReference type="EMBL" id="UYG17747.1"/>
    </source>
</evidence>
<reference evidence="2" key="1">
    <citation type="submission" date="2022-10" db="EMBL/GenBank/DDBJ databases">
        <title>Whole-Genome Sequencing of Brachybacterium huguangmaarense BRM-3, Isolated from Betula schmidtii.</title>
        <authorList>
            <person name="Haam D."/>
        </authorList>
    </citation>
    <scope>NUCLEOTIDE SEQUENCE</scope>
    <source>
        <strain evidence="2">BRM-3</strain>
    </source>
</reference>